<protein>
    <submittedName>
        <fullName evidence="1">Uncharacterized protein</fullName>
    </submittedName>
</protein>
<sequence>MAFLSTLRSGGRSILNWLSFSNDKTPAQNEKNQPGKWAKGGWKELQDDADLNAESEITLKEPEEGWIKAAKQEGAEAKAEQLSIDDLVDLFKLKRFTGPIVDITDEELIDLPQEYYHEFDFAPDDSPVLELERAAILMYGMVHEAASVDEGMKPNDQCSYATESTLGIILKRRGEPVEVESQADIVCWRESAGRGTGRGLVVTGTEENTQGLDARVECVAHMATFLRTKKLKKAVMYGFALVDEEYVILMRLDAKGNLTEWRPAFAPTSTNRREFFAISRLFGRLVFGMARDEAPRVPGLGLAARIRGFFDWRRMVCM</sequence>
<name>A0A3D8SIF9_9EURO</name>
<dbReference type="Proteomes" id="UP000256690">
    <property type="component" value="Unassembled WGS sequence"/>
</dbReference>
<proteinExistence type="predicted"/>
<dbReference type="GeneID" id="38113074"/>
<accession>A0A3D8SIF9</accession>
<organism evidence="1 2">
    <name type="scientific">Aspergillus mulundensis</name>
    <dbReference type="NCBI Taxonomy" id="1810919"/>
    <lineage>
        <taxon>Eukaryota</taxon>
        <taxon>Fungi</taxon>
        <taxon>Dikarya</taxon>
        <taxon>Ascomycota</taxon>
        <taxon>Pezizomycotina</taxon>
        <taxon>Eurotiomycetes</taxon>
        <taxon>Eurotiomycetidae</taxon>
        <taxon>Eurotiales</taxon>
        <taxon>Aspergillaceae</taxon>
        <taxon>Aspergillus</taxon>
        <taxon>Aspergillus subgen. Nidulantes</taxon>
    </lineage>
</organism>
<keyword evidence="2" id="KW-1185">Reference proteome</keyword>
<dbReference type="EMBL" id="PVWQ01000003">
    <property type="protein sequence ID" value="RDW86062.1"/>
    <property type="molecule type" value="Genomic_DNA"/>
</dbReference>
<evidence type="ECO:0000313" key="2">
    <source>
        <dbReference type="Proteomes" id="UP000256690"/>
    </source>
</evidence>
<reference evidence="1 2" key="1">
    <citation type="journal article" date="2018" name="IMA Fungus">
        <title>IMA Genome-F 9: Draft genome sequence of Annulohypoxylon stygium, Aspergillus mulundensis, Berkeleyomyces basicola (syn. Thielaviopsis basicola), Ceratocystis smalleyi, two Cercospora beticola strains, Coleophoma cylindrospora, Fusarium fracticaudum, Phialophora cf. hyalina, and Morchella septimelata.</title>
        <authorList>
            <person name="Wingfield B.D."/>
            <person name="Bills G.F."/>
            <person name="Dong Y."/>
            <person name="Huang W."/>
            <person name="Nel W.J."/>
            <person name="Swalarsk-Parry B.S."/>
            <person name="Vaghefi N."/>
            <person name="Wilken P.M."/>
            <person name="An Z."/>
            <person name="de Beer Z.W."/>
            <person name="De Vos L."/>
            <person name="Chen L."/>
            <person name="Duong T.A."/>
            <person name="Gao Y."/>
            <person name="Hammerbacher A."/>
            <person name="Kikkert J.R."/>
            <person name="Li Y."/>
            <person name="Li H."/>
            <person name="Li K."/>
            <person name="Li Q."/>
            <person name="Liu X."/>
            <person name="Ma X."/>
            <person name="Naidoo K."/>
            <person name="Pethybridge S.J."/>
            <person name="Sun J."/>
            <person name="Steenkamp E.T."/>
            <person name="van der Nest M.A."/>
            <person name="van Wyk S."/>
            <person name="Wingfield M.J."/>
            <person name="Xiong C."/>
            <person name="Yue Q."/>
            <person name="Zhang X."/>
        </authorList>
    </citation>
    <scope>NUCLEOTIDE SEQUENCE [LARGE SCALE GENOMIC DNA]</scope>
    <source>
        <strain evidence="1 2">DSM 5745</strain>
    </source>
</reference>
<comment type="caution">
    <text evidence="1">The sequence shown here is derived from an EMBL/GenBank/DDBJ whole genome shotgun (WGS) entry which is preliminary data.</text>
</comment>
<evidence type="ECO:0000313" key="1">
    <source>
        <dbReference type="EMBL" id="RDW86062.1"/>
    </source>
</evidence>
<gene>
    <name evidence="1" type="ORF">DSM5745_02704</name>
</gene>
<dbReference type="AlphaFoldDB" id="A0A3D8SIF9"/>
<dbReference type="RefSeq" id="XP_026605586.1">
    <property type="nucleotide sequence ID" value="XM_026744720.1"/>
</dbReference>